<keyword evidence="1" id="KW-1005">Bacterial flagellum biogenesis</keyword>
<dbReference type="PANTHER" id="PTHR36307:SF1">
    <property type="entry name" value="FLAGELLA BASAL BODY P-RING FORMATION PROTEIN FLGA"/>
    <property type="match status" value="1"/>
</dbReference>
<name>A0A840I5T3_9PROT</name>
<proteinExistence type="inferred from homology"/>
<dbReference type="AlphaFoldDB" id="A0A840I5T3"/>
<reference evidence="3 4" key="1">
    <citation type="submission" date="2020-08" db="EMBL/GenBank/DDBJ databases">
        <title>Genomic Encyclopedia of Type Strains, Phase IV (KMG-IV): sequencing the most valuable type-strain genomes for metagenomic binning, comparative biology and taxonomic classification.</title>
        <authorList>
            <person name="Goeker M."/>
        </authorList>
    </citation>
    <scope>NUCLEOTIDE SEQUENCE [LARGE SCALE GENOMIC DNA]</scope>
    <source>
        <strain evidence="3 4">DSM 102850</strain>
    </source>
</reference>
<comment type="similarity">
    <text evidence="1">Belongs to the FlgA family.</text>
</comment>
<comment type="caution">
    <text evidence="3">The sequence shown here is derived from an EMBL/GenBank/DDBJ whole genome shotgun (WGS) entry which is preliminary data.</text>
</comment>
<dbReference type="InterPro" id="IPR039246">
    <property type="entry name" value="Flagellar_FlgA"/>
</dbReference>
<dbReference type="Gene3D" id="2.30.30.760">
    <property type="match status" value="1"/>
</dbReference>
<gene>
    <name evidence="3" type="ORF">GGQ59_002168</name>
</gene>
<comment type="subcellular location">
    <subcellularLocation>
        <location evidence="1">Periplasm</location>
    </subcellularLocation>
</comment>
<dbReference type="RefSeq" id="WP_183818413.1">
    <property type="nucleotide sequence ID" value="NZ_JACHOB010000004.1"/>
</dbReference>
<comment type="function">
    <text evidence="1">Involved in the assembly process of the P-ring formation. It may associate with FlgF on the rod constituting a structure essential for the P-ring assembly or may act as a modulator protein for the P-ring assembly.</text>
</comment>
<dbReference type="GO" id="GO:0042597">
    <property type="term" value="C:periplasmic space"/>
    <property type="evidence" value="ECO:0007669"/>
    <property type="project" value="UniProtKB-SubCell"/>
</dbReference>
<evidence type="ECO:0000259" key="2">
    <source>
        <dbReference type="Pfam" id="PF13144"/>
    </source>
</evidence>
<dbReference type="Pfam" id="PF13144">
    <property type="entry name" value="ChapFlgA"/>
    <property type="match status" value="1"/>
</dbReference>
<keyword evidence="1" id="KW-0574">Periplasm</keyword>
<dbReference type="Proteomes" id="UP000563524">
    <property type="component" value="Unassembled WGS sequence"/>
</dbReference>
<accession>A0A840I5T3</accession>
<keyword evidence="4" id="KW-1185">Reference proteome</keyword>
<keyword evidence="3" id="KW-0966">Cell projection</keyword>
<dbReference type="InterPro" id="IPR017585">
    <property type="entry name" value="SAF_FlgA"/>
</dbReference>
<evidence type="ECO:0000256" key="1">
    <source>
        <dbReference type="RuleBase" id="RU362063"/>
    </source>
</evidence>
<dbReference type="EMBL" id="JACHOB010000004">
    <property type="protein sequence ID" value="MBB4659631.1"/>
    <property type="molecule type" value="Genomic_DNA"/>
</dbReference>
<feature type="domain" description="Flagella basal body P-ring formation protein FlgA SAF" evidence="2">
    <location>
        <begin position="37"/>
        <end position="120"/>
    </location>
</feature>
<protein>
    <recommendedName>
        <fullName evidence="1">Flagella basal body P-ring formation protein FlgA</fullName>
    </recommendedName>
</protein>
<keyword evidence="3" id="KW-0282">Flagellum</keyword>
<dbReference type="PANTHER" id="PTHR36307">
    <property type="entry name" value="FLAGELLA BASAL BODY P-RING FORMATION PROTEIN FLGA"/>
    <property type="match status" value="1"/>
</dbReference>
<dbReference type="GO" id="GO:0044780">
    <property type="term" value="P:bacterial-type flagellum assembly"/>
    <property type="evidence" value="ECO:0007669"/>
    <property type="project" value="InterPro"/>
</dbReference>
<sequence length="122" mass="12667">MIALVLLMSGAVLAESRLPAGTVIEASHVSGCQAPCALVGRQLTRTVFEGREVVLGDTKMPDLVQRNALVTLVARKGAMRLEAEGRALGAGGEGEEISVMNTATRRVVSGTVLASGLVEVRP</sequence>
<keyword evidence="3" id="KW-0969">Cilium</keyword>
<organism evidence="3 4">
    <name type="scientific">Parvularcula dongshanensis</name>
    <dbReference type="NCBI Taxonomy" id="1173995"/>
    <lineage>
        <taxon>Bacteria</taxon>
        <taxon>Pseudomonadati</taxon>
        <taxon>Pseudomonadota</taxon>
        <taxon>Alphaproteobacteria</taxon>
        <taxon>Parvularculales</taxon>
        <taxon>Parvularculaceae</taxon>
        <taxon>Parvularcula</taxon>
    </lineage>
</organism>
<dbReference type="NCBIfam" id="TIGR03170">
    <property type="entry name" value="flgA_cterm"/>
    <property type="match status" value="1"/>
</dbReference>
<evidence type="ECO:0000313" key="4">
    <source>
        <dbReference type="Proteomes" id="UP000563524"/>
    </source>
</evidence>
<evidence type="ECO:0000313" key="3">
    <source>
        <dbReference type="EMBL" id="MBB4659631.1"/>
    </source>
</evidence>